<evidence type="ECO:0000256" key="4">
    <source>
        <dbReference type="ARBA" id="ARBA00022753"/>
    </source>
</evidence>
<dbReference type="Proteomes" id="UP001558652">
    <property type="component" value="Unassembled WGS sequence"/>
</dbReference>
<keyword evidence="2 9" id="KW-0812">Transmembrane</keyword>
<name>A0ABD0YBU3_9HEMI</name>
<keyword evidence="7" id="KW-0325">Glycoprotein</keyword>
<dbReference type="GO" id="GO:0010008">
    <property type="term" value="C:endosome membrane"/>
    <property type="evidence" value="ECO:0007669"/>
    <property type="project" value="UniProtKB-SubCell"/>
</dbReference>
<dbReference type="AlphaFoldDB" id="A0ABD0YBU3"/>
<dbReference type="InterPro" id="IPR048528">
    <property type="entry name" value="Lamp2-like_luminal"/>
</dbReference>
<keyword evidence="6 9" id="KW-0472">Membrane</keyword>
<dbReference type="EMBL" id="JBFDAA010000010">
    <property type="protein sequence ID" value="KAL1124795.1"/>
    <property type="molecule type" value="Genomic_DNA"/>
</dbReference>
<comment type="caution">
    <text evidence="11">The sequence shown here is derived from an EMBL/GenBank/DDBJ whole genome shotgun (WGS) entry which is preliminary data.</text>
</comment>
<dbReference type="InterPro" id="IPR002000">
    <property type="entry name" value="Lysosome-assoc_membr_glycop"/>
</dbReference>
<keyword evidence="12" id="KW-1185">Reference proteome</keyword>
<evidence type="ECO:0000256" key="1">
    <source>
        <dbReference type="ARBA" id="ARBA00004530"/>
    </source>
</evidence>
<keyword evidence="4" id="KW-0967">Endosome</keyword>
<feature type="domain" description="Lysosome-associated membrane glycoprotein 2-like luminal" evidence="10">
    <location>
        <begin position="127"/>
        <end position="270"/>
    </location>
</feature>
<evidence type="ECO:0000313" key="11">
    <source>
        <dbReference type="EMBL" id="KAL1124795.1"/>
    </source>
</evidence>
<dbReference type="Gene3D" id="2.40.160.110">
    <property type="match status" value="1"/>
</dbReference>
<evidence type="ECO:0000259" key="10">
    <source>
        <dbReference type="Pfam" id="PF01299"/>
    </source>
</evidence>
<dbReference type="PANTHER" id="PTHR11506:SF40">
    <property type="entry name" value="LYSOSOME-ASSOCIATED MEMBRANE GLYCOPROTEIN 5"/>
    <property type="match status" value="1"/>
</dbReference>
<reference evidence="11 12" key="1">
    <citation type="submission" date="2024-07" db="EMBL/GenBank/DDBJ databases">
        <title>Chromosome-level genome assembly of the water stick insect Ranatra chinensis (Heteroptera: Nepidae).</title>
        <authorList>
            <person name="Liu X."/>
        </authorList>
    </citation>
    <scope>NUCLEOTIDE SEQUENCE [LARGE SCALE GENOMIC DNA]</scope>
    <source>
        <strain evidence="11">Cailab_2021Rc</strain>
        <tissue evidence="11">Muscle</tissue>
    </source>
</reference>
<evidence type="ECO:0000256" key="9">
    <source>
        <dbReference type="SAM" id="Phobius"/>
    </source>
</evidence>
<gene>
    <name evidence="11" type="ORF">AAG570_001416</name>
</gene>
<keyword evidence="5 9" id="KW-1133">Transmembrane helix</keyword>
<evidence type="ECO:0000256" key="5">
    <source>
        <dbReference type="ARBA" id="ARBA00022989"/>
    </source>
</evidence>
<keyword evidence="3" id="KW-0732">Signal</keyword>
<evidence type="ECO:0000256" key="3">
    <source>
        <dbReference type="ARBA" id="ARBA00022729"/>
    </source>
</evidence>
<dbReference type="PANTHER" id="PTHR11506">
    <property type="entry name" value="LYSOSOME-ASSOCIATED MEMBRANE GLYCOPROTEIN"/>
    <property type="match status" value="1"/>
</dbReference>
<organism evidence="11 12">
    <name type="scientific">Ranatra chinensis</name>
    <dbReference type="NCBI Taxonomy" id="642074"/>
    <lineage>
        <taxon>Eukaryota</taxon>
        <taxon>Metazoa</taxon>
        <taxon>Ecdysozoa</taxon>
        <taxon>Arthropoda</taxon>
        <taxon>Hexapoda</taxon>
        <taxon>Insecta</taxon>
        <taxon>Pterygota</taxon>
        <taxon>Neoptera</taxon>
        <taxon>Paraneoptera</taxon>
        <taxon>Hemiptera</taxon>
        <taxon>Heteroptera</taxon>
        <taxon>Panheteroptera</taxon>
        <taxon>Nepomorpha</taxon>
        <taxon>Nepidae</taxon>
        <taxon>Ranatrinae</taxon>
        <taxon>Ranatra</taxon>
    </lineage>
</organism>
<evidence type="ECO:0000256" key="8">
    <source>
        <dbReference type="SAM" id="MobiDB-lite"/>
    </source>
</evidence>
<protein>
    <recommendedName>
        <fullName evidence="10">Lysosome-associated membrane glycoprotein 2-like luminal domain-containing protein</fullName>
    </recommendedName>
</protein>
<feature type="region of interest" description="Disordered" evidence="8">
    <location>
        <begin position="88"/>
        <end position="124"/>
    </location>
</feature>
<feature type="transmembrane region" description="Helical" evidence="9">
    <location>
        <begin position="311"/>
        <end position="331"/>
    </location>
</feature>
<accession>A0ABD0YBU3</accession>
<evidence type="ECO:0000256" key="2">
    <source>
        <dbReference type="ARBA" id="ARBA00022692"/>
    </source>
</evidence>
<proteinExistence type="predicted"/>
<comment type="subcellular location">
    <subcellularLocation>
        <location evidence="1">Endosome membrane</location>
        <topology evidence="1">Single-pass type I membrane protein</topology>
    </subcellularLocation>
</comment>
<feature type="compositionally biased region" description="Basic and acidic residues" evidence="8">
    <location>
        <begin position="99"/>
        <end position="112"/>
    </location>
</feature>
<sequence>MACKLFTITPVELVVENNIPHIDCTGLFNTFRRRFESAVEPIVLAGLTPVVMTVGAVCWLLVCSAQQEATTEELEQLVTDLPAALPTQSVDKLPPVANQRKEPRKSEQKETNNKPPPTSGDGDNVIYRLNSEGGNTCILLRVDAIVSFKYTTKLNQRQESDIFIPNSATVDGDCTGDDQQTLILKWKSFVLIWSFRKTPGGERWYVDKIELKYDTTDHIFEHIKDKGRSYTLTKSSSHNQLLLPTPVGYSYWCDREIDIQLTNTKQTDTTATLLLRDLTIEPFIFKNDEFGVGYKCSAIGAGSFRSETAPFIVGSTLAAVCLFTVAGYGIYRYIKIKKVQYDTME</sequence>
<evidence type="ECO:0000313" key="12">
    <source>
        <dbReference type="Proteomes" id="UP001558652"/>
    </source>
</evidence>
<evidence type="ECO:0000256" key="7">
    <source>
        <dbReference type="ARBA" id="ARBA00023180"/>
    </source>
</evidence>
<dbReference type="Pfam" id="PF01299">
    <property type="entry name" value="Lamp2-like_luminal"/>
    <property type="match status" value="1"/>
</dbReference>
<evidence type="ECO:0000256" key="6">
    <source>
        <dbReference type="ARBA" id="ARBA00023136"/>
    </source>
</evidence>